<dbReference type="Pfam" id="PF20600">
    <property type="entry name" value="ExoX-like_C"/>
    <property type="match status" value="1"/>
</dbReference>
<dbReference type="InterPro" id="IPR013520">
    <property type="entry name" value="Ribonucl_H"/>
</dbReference>
<evidence type="ECO:0000313" key="2">
    <source>
        <dbReference type="EMBL" id="MDA3613217.1"/>
    </source>
</evidence>
<protein>
    <submittedName>
        <fullName evidence="2">3'-5' exonuclease</fullName>
    </submittedName>
</protein>
<keyword evidence="3" id="KW-1185">Reference proteome</keyword>
<name>A0ABT4UEE1_9BACT</name>
<dbReference type="PANTHER" id="PTHR30231">
    <property type="entry name" value="DNA POLYMERASE III SUBUNIT EPSILON"/>
    <property type="match status" value="1"/>
</dbReference>
<dbReference type="RefSeq" id="WP_407029551.1">
    <property type="nucleotide sequence ID" value="NZ_JAQGEF010000001.1"/>
</dbReference>
<dbReference type="Pfam" id="PF00929">
    <property type="entry name" value="RNase_T"/>
    <property type="match status" value="1"/>
</dbReference>
<dbReference type="InterPro" id="IPR046768">
    <property type="entry name" value="ExoX-like_C"/>
</dbReference>
<evidence type="ECO:0000259" key="1">
    <source>
        <dbReference type="SMART" id="SM00479"/>
    </source>
</evidence>
<dbReference type="InterPro" id="IPR012337">
    <property type="entry name" value="RNaseH-like_sf"/>
</dbReference>
<dbReference type="CDD" id="cd06127">
    <property type="entry name" value="DEDDh"/>
    <property type="match status" value="1"/>
</dbReference>
<dbReference type="PANTHER" id="PTHR30231:SF41">
    <property type="entry name" value="DNA POLYMERASE III SUBUNIT EPSILON"/>
    <property type="match status" value="1"/>
</dbReference>
<dbReference type="InterPro" id="IPR036397">
    <property type="entry name" value="RNaseH_sf"/>
</dbReference>
<organism evidence="2 3">
    <name type="scientific">Polluticaenibacter yanchengensis</name>
    <dbReference type="NCBI Taxonomy" id="3014562"/>
    <lineage>
        <taxon>Bacteria</taxon>
        <taxon>Pseudomonadati</taxon>
        <taxon>Bacteroidota</taxon>
        <taxon>Chitinophagia</taxon>
        <taxon>Chitinophagales</taxon>
        <taxon>Chitinophagaceae</taxon>
        <taxon>Polluticaenibacter</taxon>
    </lineage>
</organism>
<gene>
    <name evidence="2" type="ORF">O3P16_00230</name>
</gene>
<keyword evidence="2" id="KW-0540">Nuclease</keyword>
<dbReference type="Gene3D" id="3.30.420.10">
    <property type="entry name" value="Ribonuclease H-like superfamily/Ribonuclease H"/>
    <property type="match status" value="1"/>
</dbReference>
<reference evidence="2 3" key="1">
    <citation type="submission" date="2022-12" db="EMBL/GenBank/DDBJ databases">
        <title>Chitinophagaceae gen. sp. nov., a new member of the family Chitinophagaceae, isolated from soil in a chemical factory.</title>
        <authorList>
            <person name="Ke Z."/>
        </authorList>
    </citation>
    <scope>NUCLEOTIDE SEQUENCE [LARGE SCALE GENOMIC DNA]</scope>
    <source>
        <strain evidence="2 3">LY-5</strain>
    </source>
</reference>
<keyword evidence="2" id="KW-0269">Exonuclease</keyword>
<sequence length="255" mass="29321">MNLVLERPLAFFDLETTGVNPSSDRIVEIAIVKLMPDGSQVIKRKIINPTIPIPKSSSDIHGITDDMVKDAPTFKDVANEIKQFLHNCDLAGYSSNKFDVPVLVEEFLRLNMDFDFESRKLIDVQKIFYMMEPRTLSAAYKFFCDKSLENAHSAEADTVATLEVLEAQMERYPQLGNSLDSILKLVGEEKIVDFARRMIYIDDKIVFNFGKHKGKPVEQILKQERSYYDWMMQGDFPLHTKQKLTEILNKVYLKG</sequence>
<dbReference type="SMART" id="SM00479">
    <property type="entry name" value="EXOIII"/>
    <property type="match status" value="1"/>
</dbReference>
<dbReference type="GO" id="GO:0004527">
    <property type="term" value="F:exonuclease activity"/>
    <property type="evidence" value="ECO:0007669"/>
    <property type="project" value="UniProtKB-KW"/>
</dbReference>
<dbReference type="SUPFAM" id="SSF53098">
    <property type="entry name" value="Ribonuclease H-like"/>
    <property type="match status" value="1"/>
</dbReference>
<accession>A0ABT4UEE1</accession>
<feature type="domain" description="Exonuclease" evidence="1">
    <location>
        <begin position="8"/>
        <end position="174"/>
    </location>
</feature>
<evidence type="ECO:0000313" key="3">
    <source>
        <dbReference type="Proteomes" id="UP001210231"/>
    </source>
</evidence>
<dbReference type="Proteomes" id="UP001210231">
    <property type="component" value="Unassembled WGS sequence"/>
</dbReference>
<keyword evidence="2" id="KW-0378">Hydrolase</keyword>
<dbReference type="EMBL" id="JAQGEF010000001">
    <property type="protein sequence ID" value="MDA3613217.1"/>
    <property type="molecule type" value="Genomic_DNA"/>
</dbReference>
<proteinExistence type="predicted"/>
<comment type="caution">
    <text evidence="2">The sequence shown here is derived from an EMBL/GenBank/DDBJ whole genome shotgun (WGS) entry which is preliminary data.</text>
</comment>